<dbReference type="PROSITE" id="PS50294">
    <property type="entry name" value="WD_REPEATS_REGION"/>
    <property type="match status" value="3"/>
</dbReference>
<dbReference type="AlphaFoldDB" id="A0A8C1CLX3"/>
<dbReference type="InterPro" id="IPR019775">
    <property type="entry name" value="WD40_repeat_CS"/>
</dbReference>
<feature type="repeat" description="WD" evidence="17">
    <location>
        <begin position="321"/>
        <end position="362"/>
    </location>
</feature>
<dbReference type="InterPro" id="IPR013915">
    <property type="entry name" value="Prp19_cc"/>
</dbReference>
<evidence type="ECO:0000313" key="21">
    <source>
        <dbReference type="Proteomes" id="UP001108240"/>
    </source>
</evidence>
<dbReference type="Pfam" id="PF04564">
    <property type="entry name" value="U-box"/>
    <property type="match status" value="1"/>
</dbReference>
<comment type="similarity">
    <text evidence="4 18">Belongs to the WD repeat PRP19 family.</text>
</comment>
<evidence type="ECO:0000259" key="19">
    <source>
        <dbReference type="PROSITE" id="PS51698"/>
    </source>
</evidence>
<dbReference type="Gene3D" id="2.130.10.10">
    <property type="entry name" value="YVTN repeat-like/Quinoprotein amine dehydrogenase"/>
    <property type="match status" value="2"/>
</dbReference>
<dbReference type="GO" id="GO:0000974">
    <property type="term" value="C:Prp19 complex"/>
    <property type="evidence" value="ECO:0007669"/>
    <property type="project" value="UniProtKB-UniRule"/>
</dbReference>
<comment type="subunit">
    <text evidence="18">Homotetramer.</text>
</comment>
<dbReference type="InterPro" id="IPR001680">
    <property type="entry name" value="WD40_rpt"/>
</dbReference>
<keyword evidence="12 18" id="KW-0227">DNA damage</keyword>
<dbReference type="SUPFAM" id="SSF57850">
    <property type="entry name" value="RING/U-box"/>
    <property type="match status" value="1"/>
</dbReference>
<dbReference type="GO" id="GO:0000398">
    <property type="term" value="P:mRNA splicing, via spliceosome"/>
    <property type="evidence" value="ECO:0007669"/>
    <property type="project" value="InterPro"/>
</dbReference>
<comment type="catalytic activity">
    <reaction evidence="1 18">
        <text>S-ubiquitinyl-[E2 ubiquitin-conjugating enzyme]-L-cysteine + [acceptor protein]-L-lysine = [E2 ubiquitin-conjugating enzyme]-L-cysteine + N(6)-ubiquitinyl-[acceptor protein]-L-lysine.</text>
        <dbReference type="EC" id="2.3.2.27"/>
    </reaction>
</comment>
<dbReference type="InterPro" id="IPR015943">
    <property type="entry name" value="WD40/YVTN_repeat-like_dom_sf"/>
</dbReference>
<dbReference type="FunFam" id="3.30.40.10:FF:000027">
    <property type="entry name" value="Pre-mRNA-processing factor 19, putative"/>
    <property type="match status" value="1"/>
</dbReference>
<dbReference type="PROSITE" id="PS00678">
    <property type="entry name" value="WD_REPEATS_1"/>
    <property type="match status" value="1"/>
</dbReference>
<dbReference type="InterPro" id="IPR055340">
    <property type="entry name" value="RING-Ubox_PRP19"/>
</dbReference>
<dbReference type="UniPathway" id="UPA00143"/>
<evidence type="ECO:0000256" key="9">
    <source>
        <dbReference type="ARBA" id="ARBA00022679"/>
    </source>
</evidence>
<keyword evidence="13 18" id="KW-0833">Ubl conjugation pathway</keyword>
<keyword evidence="11" id="KW-0677">Repeat</keyword>
<dbReference type="Pfam" id="PF24814">
    <property type="entry name" value="WD40_Prp19"/>
    <property type="match status" value="1"/>
</dbReference>
<evidence type="ECO:0000256" key="18">
    <source>
        <dbReference type="RuleBase" id="RU367101"/>
    </source>
</evidence>
<dbReference type="GO" id="GO:0061630">
    <property type="term" value="F:ubiquitin protein ligase activity"/>
    <property type="evidence" value="ECO:0007669"/>
    <property type="project" value="UniProtKB-UniRule"/>
</dbReference>
<organism evidence="20 21">
    <name type="scientific">Cyprinus carpio carpio</name>
    <dbReference type="NCBI Taxonomy" id="630221"/>
    <lineage>
        <taxon>Eukaryota</taxon>
        <taxon>Metazoa</taxon>
        <taxon>Chordata</taxon>
        <taxon>Craniata</taxon>
        <taxon>Vertebrata</taxon>
        <taxon>Euteleostomi</taxon>
        <taxon>Actinopterygii</taxon>
        <taxon>Neopterygii</taxon>
        <taxon>Teleostei</taxon>
        <taxon>Ostariophysi</taxon>
        <taxon>Cypriniformes</taxon>
        <taxon>Cyprinidae</taxon>
        <taxon>Cyprininae</taxon>
        <taxon>Cyprinus</taxon>
    </lineage>
</organism>
<dbReference type="SMART" id="SM00320">
    <property type="entry name" value="WD40"/>
    <property type="match status" value="6"/>
</dbReference>
<feature type="repeat" description="WD" evidence="17">
    <location>
        <begin position="449"/>
        <end position="490"/>
    </location>
</feature>
<dbReference type="SUPFAM" id="SSF50978">
    <property type="entry name" value="WD40 repeat-like"/>
    <property type="match status" value="1"/>
</dbReference>
<dbReference type="PROSITE" id="PS50231">
    <property type="entry name" value="RICIN_B_LECTIN"/>
    <property type="match status" value="1"/>
</dbReference>
<evidence type="ECO:0000256" key="15">
    <source>
        <dbReference type="ARBA" id="ARBA00023204"/>
    </source>
</evidence>
<evidence type="ECO:0000256" key="16">
    <source>
        <dbReference type="ARBA" id="ARBA00023242"/>
    </source>
</evidence>
<reference evidence="20" key="2">
    <citation type="submission" date="2025-09" db="UniProtKB">
        <authorList>
            <consortium name="Ensembl"/>
        </authorList>
    </citation>
    <scope>IDENTIFICATION</scope>
</reference>
<keyword evidence="14 18" id="KW-0508">mRNA splicing</keyword>
<name>A0A8C1CLX3_CYPCA</name>
<evidence type="ECO:0000313" key="20">
    <source>
        <dbReference type="Ensembl" id="ENSCCRP00000049070.2"/>
    </source>
</evidence>
<feature type="repeat" description="WD" evidence="17">
    <location>
        <begin position="414"/>
        <end position="448"/>
    </location>
</feature>
<evidence type="ECO:0000256" key="7">
    <source>
        <dbReference type="ARBA" id="ARBA00022574"/>
    </source>
</evidence>
<accession>A0A8C1CLX3</accession>
<protein>
    <recommendedName>
        <fullName evidence="6 18">Pre-mRNA-processing factor 19</fullName>
        <ecNumber evidence="5 18">2.3.2.27</ecNumber>
    </recommendedName>
</protein>
<evidence type="ECO:0000256" key="14">
    <source>
        <dbReference type="ARBA" id="ARBA00023187"/>
    </source>
</evidence>
<evidence type="ECO:0000256" key="3">
    <source>
        <dbReference type="ARBA" id="ARBA00004906"/>
    </source>
</evidence>
<keyword evidence="21" id="KW-1185">Reference proteome</keyword>
<evidence type="ECO:0000256" key="4">
    <source>
        <dbReference type="ARBA" id="ARBA00006388"/>
    </source>
</evidence>
<evidence type="ECO:0000256" key="12">
    <source>
        <dbReference type="ARBA" id="ARBA00022763"/>
    </source>
</evidence>
<dbReference type="PANTHER" id="PTHR43995:SF1">
    <property type="entry name" value="PRE-MRNA-PROCESSING FACTOR 19"/>
    <property type="match status" value="1"/>
</dbReference>
<dbReference type="InterPro" id="IPR020472">
    <property type="entry name" value="WD40_PAC1"/>
</dbReference>
<dbReference type="Pfam" id="PF08606">
    <property type="entry name" value="Prp19"/>
    <property type="match status" value="1"/>
</dbReference>
<keyword evidence="9 18" id="KW-0808">Transferase</keyword>
<evidence type="ECO:0000256" key="10">
    <source>
        <dbReference type="ARBA" id="ARBA00022728"/>
    </source>
</evidence>
<evidence type="ECO:0000256" key="2">
    <source>
        <dbReference type="ARBA" id="ARBA00004642"/>
    </source>
</evidence>
<comment type="function">
    <text evidence="18">Ubiquitin-protein ligase which is mainly involved pre-mRNA splicing and DNA repair. Required for pre-mRNA splicing as component of the spliceosome.</text>
</comment>
<evidence type="ECO:0000256" key="6">
    <source>
        <dbReference type="ARBA" id="ARBA00015618"/>
    </source>
</evidence>
<keyword evidence="16 18" id="KW-0539">Nucleus</keyword>
<dbReference type="GO" id="GO:0006281">
    <property type="term" value="P:DNA repair"/>
    <property type="evidence" value="ECO:0007669"/>
    <property type="project" value="UniProtKB-KW"/>
</dbReference>
<reference evidence="20" key="1">
    <citation type="submission" date="2025-08" db="UniProtKB">
        <authorList>
            <consortium name="Ensembl"/>
        </authorList>
    </citation>
    <scope>IDENTIFICATION</scope>
</reference>
<keyword evidence="7 17" id="KW-0853">WD repeat</keyword>
<dbReference type="PROSITE" id="PS51698">
    <property type="entry name" value="U_BOX"/>
    <property type="match status" value="1"/>
</dbReference>
<dbReference type="EC" id="2.3.2.27" evidence="5 18"/>
<feature type="domain" description="U-box" evidence="19">
    <location>
        <begin position="1"/>
        <end position="73"/>
    </location>
</feature>
<evidence type="ECO:0000256" key="1">
    <source>
        <dbReference type="ARBA" id="ARBA00000900"/>
    </source>
</evidence>
<dbReference type="FunFam" id="2.130.10.10:FF:000043">
    <property type="entry name" value="pre-mRNA-processing factor 19"/>
    <property type="match status" value="1"/>
</dbReference>
<proteinExistence type="inferred from homology"/>
<dbReference type="CDD" id="cd16656">
    <property type="entry name" value="RING-Ubox_PRP19"/>
    <property type="match status" value="1"/>
</dbReference>
<feature type="repeat" description="WD" evidence="17">
    <location>
        <begin position="532"/>
        <end position="565"/>
    </location>
</feature>
<dbReference type="Ensembl" id="ENSCCRT00000053159.2">
    <property type="protein sequence ID" value="ENSCCRP00000049070.2"/>
    <property type="gene ID" value="ENSCCRG00000025301.2"/>
</dbReference>
<dbReference type="GeneTree" id="ENSGT00940000153662"/>
<dbReference type="PANTHER" id="PTHR43995">
    <property type="entry name" value="PRE-MRNA-PROCESSING FACTOR 19"/>
    <property type="match status" value="1"/>
</dbReference>
<evidence type="ECO:0000256" key="8">
    <source>
        <dbReference type="ARBA" id="ARBA00022664"/>
    </source>
</evidence>
<dbReference type="GO" id="GO:0070534">
    <property type="term" value="P:protein K63-linked ubiquitination"/>
    <property type="evidence" value="ECO:0007669"/>
    <property type="project" value="UniProtKB-UniRule"/>
</dbReference>
<dbReference type="SMART" id="SM00504">
    <property type="entry name" value="Ubox"/>
    <property type="match status" value="1"/>
</dbReference>
<dbReference type="GO" id="GO:0005737">
    <property type="term" value="C:cytoplasm"/>
    <property type="evidence" value="ECO:0007669"/>
    <property type="project" value="TreeGrafter"/>
</dbReference>
<dbReference type="InterPro" id="IPR013083">
    <property type="entry name" value="Znf_RING/FYVE/PHD"/>
</dbReference>
<comment type="pathway">
    <text evidence="3 18">Protein modification; protein ubiquitination.</text>
</comment>
<evidence type="ECO:0000256" key="5">
    <source>
        <dbReference type="ARBA" id="ARBA00012483"/>
    </source>
</evidence>
<dbReference type="PROSITE" id="PS50082">
    <property type="entry name" value="WD_REPEATS_2"/>
    <property type="match status" value="4"/>
</dbReference>
<evidence type="ECO:0000256" key="13">
    <source>
        <dbReference type="ARBA" id="ARBA00022786"/>
    </source>
</evidence>
<keyword evidence="15 18" id="KW-0234">DNA repair</keyword>
<dbReference type="GO" id="GO:0005654">
    <property type="term" value="C:nucleoplasm"/>
    <property type="evidence" value="ECO:0007669"/>
    <property type="project" value="UniProtKB-SubCell"/>
</dbReference>
<dbReference type="Proteomes" id="UP001108240">
    <property type="component" value="Unplaced"/>
</dbReference>
<sequence>MSLVCAISNEVPEHPCVSPVSNQVFERRLIEKYIAENGVDPINGQPLSEEQLIDIKVSHPIRPKAPSATSIPAILKSLQDEWDAVMLHSFTLRQQLQTTRQELSHALYQHDAACRVIARLTKEVTAAREALATLKPQAGLIAPQATPASQPAAVGAGGEAMEISEQVGMTPEIIQKLQDKATVLTTERKKRGKTVPEELVRAEDLGKYRQVASHAGLHSASIPGILSLDLCPTDTNKVLTGTITTRLHKHSLITSHWIHFIRTCICCDLSWLLHVDGTLFLKTDSRIHCHSYSFFDMLSPGGADKNVVVFDRREEQIVATLKGHTKKVSSVIYHPAQSVVFSASPDSTIRVWSVTGGNCVQVIRAHEASVTGLSLHATGDYLLSSSEDQYWAFSDIQTGRVLTKVTDETAGCALTCAQFHPDGLIFGTGTADSQIKIWDLKERTNVANFPGHSGPVTSIAFSENGYYLATGAQDSSLKLWDLRKLKNFKTITLDNNYEVKSLVFDQSGTYLAVGGSDIRVYICKQWSEVLNFPDHSGLVTGVAFGEHAQFLASTGMDRSLKFYSL</sequence>
<dbReference type="OMA" id="VIYQFNT"/>
<keyword evidence="10 18" id="KW-0747">Spliceosome</keyword>
<dbReference type="CDD" id="cd00200">
    <property type="entry name" value="WD40"/>
    <property type="match status" value="1"/>
</dbReference>
<evidence type="ECO:0000256" key="17">
    <source>
        <dbReference type="PROSITE-ProRule" id="PRU00221"/>
    </source>
</evidence>
<dbReference type="InterPro" id="IPR038959">
    <property type="entry name" value="Prp19"/>
</dbReference>
<comment type="subcellular location">
    <subcellularLocation>
        <location evidence="2">Nucleus</location>
        <location evidence="2">Nucleoplasm</location>
    </subcellularLocation>
</comment>
<dbReference type="Gene3D" id="3.30.40.10">
    <property type="entry name" value="Zinc/RING finger domain, C3HC4 (zinc finger)"/>
    <property type="match status" value="1"/>
</dbReference>
<keyword evidence="8 18" id="KW-0507">mRNA processing</keyword>
<evidence type="ECO:0000256" key="11">
    <source>
        <dbReference type="ARBA" id="ARBA00022737"/>
    </source>
</evidence>
<dbReference type="InterPro" id="IPR036322">
    <property type="entry name" value="WD40_repeat_dom_sf"/>
</dbReference>
<dbReference type="PRINTS" id="PR00320">
    <property type="entry name" value="GPROTEINBRPT"/>
</dbReference>
<dbReference type="GO" id="GO:0071006">
    <property type="term" value="C:U2-type catalytic step 1 spliceosome"/>
    <property type="evidence" value="ECO:0007669"/>
    <property type="project" value="TreeGrafter"/>
</dbReference>
<dbReference type="InterPro" id="IPR003613">
    <property type="entry name" value="Ubox_domain"/>
</dbReference>